<evidence type="ECO:0000256" key="1">
    <source>
        <dbReference type="ARBA" id="ARBA00004192"/>
    </source>
</evidence>
<dbReference type="Pfam" id="PF12728">
    <property type="entry name" value="HTH_17"/>
    <property type="match status" value="1"/>
</dbReference>
<dbReference type="EMBL" id="BK015230">
    <property type="protein sequence ID" value="DAD97078.1"/>
    <property type="molecule type" value="Genomic_DNA"/>
</dbReference>
<dbReference type="GO" id="GO:0030430">
    <property type="term" value="C:host cell cytoplasm"/>
    <property type="evidence" value="ECO:0007669"/>
    <property type="project" value="UniProtKB-SubCell"/>
</dbReference>
<dbReference type="InterPro" id="IPR041657">
    <property type="entry name" value="HTH_17"/>
</dbReference>
<dbReference type="SUPFAM" id="SSF46955">
    <property type="entry name" value="Putative DNA-binding domain"/>
    <property type="match status" value="1"/>
</dbReference>
<sequence length="66" mass="7374">MDRNKLCITVAEAAELASVPQDVIRQWAADFDFPSMKIGARGGKRLIHLDSFNAWLGKRCQARIGE</sequence>
<protein>
    <submittedName>
        <fullName evidence="4">Helix-turn-helix domain protein</fullName>
    </submittedName>
</protein>
<keyword evidence="2" id="KW-1035">Host cytoplasm</keyword>
<evidence type="ECO:0000259" key="3">
    <source>
        <dbReference type="Pfam" id="PF12728"/>
    </source>
</evidence>
<evidence type="ECO:0000256" key="2">
    <source>
        <dbReference type="ARBA" id="ARBA00023200"/>
    </source>
</evidence>
<organism evidence="4">
    <name type="scientific">Caudovirales sp. ctEpl1</name>
    <dbReference type="NCBI Taxonomy" id="2826770"/>
    <lineage>
        <taxon>Viruses</taxon>
        <taxon>Duplodnaviria</taxon>
        <taxon>Heunggongvirae</taxon>
        <taxon>Uroviricota</taxon>
        <taxon>Caudoviricetes</taxon>
    </lineage>
</organism>
<reference evidence="4" key="1">
    <citation type="journal article" date="2021" name="Proc. Natl. Acad. Sci. U.S.A.">
        <title>A Catalog of Tens of Thousands of Viruses from Human Metagenomes Reveals Hidden Associations with Chronic Diseases.</title>
        <authorList>
            <person name="Tisza M.J."/>
            <person name="Buck C.B."/>
        </authorList>
    </citation>
    <scope>NUCLEOTIDE SEQUENCE</scope>
    <source>
        <strain evidence="4">CtEpl1</strain>
    </source>
</reference>
<name>A0A8S5NQQ9_9CAUD</name>
<evidence type="ECO:0000313" key="4">
    <source>
        <dbReference type="EMBL" id="DAD97078.1"/>
    </source>
</evidence>
<proteinExistence type="predicted"/>
<accession>A0A8S5NQQ9</accession>
<dbReference type="InterPro" id="IPR009061">
    <property type="entry name" value="DNA-bd_dom_put_sf"/>
</dbReference>
<dbReference type="InterPro" id="IPR036388">
    <property type="entry name" value="WH-like_DNA-bd_sf"/>
</dbReference>
<feature type="domain" description="Helix-turn-helix" evidence="3">
    <location>
        <begin position="9"/>
        <end position="59"/>
    </location>
</feature>
<comment type="subcellular location">
    <subcellularLocation>
        <location evidence="1">Host cytoplasm</location>
    </subcellularLocation>
</comment>
<dbReference type="Gene3D" id="1.10.10.10">
    <property type="entry name" value="Winged helix-like DNA-binding domain superfamily/Winged helix DNA-binding domain"/>
    <property type="match status" value="1"/>
</dbReference>